<dbReference type="PROSITE" id="PS00801">
    <property type="entry name" value="TRANSKETOLASE_1"/>
    <property type="match status" value="1"/>
</dbReference>
<comment type="similarity">
    <text evidence="2 11">Belongs to the transketolase family. DXPS subfamily.</text>
</comment>
<evidence type="ECO:0000256" key="8">
    <source>
        <dbReference type="ARBA" id="ARBA00023052"/>
    </source>
</evidence>
<dbReference type="PANTHER" id="PTHR43322:SF5">
    <property type="entry name" value="1-DEOXY-D-XYLULOSE-5-PHOSPHATE SYNTHASE, CHLOROPLASTIC"/>
    <property type="match status" value="1"/>
</dbReference>
<dbReference type="CDD" id="cd02007">
    <property type="entry name" value="TPP_DXS"/>
    <property type="match status" value="1"/>
</dbReference>
<dbReference type="Proteomes" id="UP000295341">
    <property type="component" value="Unassembled WGS sequence"/>
</dbReference>
<dbReference type="FunFam" id="3.40.50.920:FF:000002">
    <property type="entry name" value="1-deoxy-D-xylulose-5-phosphate synthase"/>
    <property type="match status" value="1"/>
</dbReference>
<keyword evidence="7 11" id="KW-0784">Thiamine biosynthesis</keyword>
<dbReference type="GO" id="GO:0009228">
    <property type="term" value="P:thiamine biosynthetic process"/>
    <property type="evidence" value="ECO:0007669"/>
    <property type="project" value="UniProtKB-UniRule"/>
</dbReference>
<keyword evidence="8 11" id="KW-0786">Thiamine pyrophosphate</keyword>
<gene>
    <name evidence="11" type="primary">dxs</name>
    <name evidence="13" type="ORF">DFR24_0238</name>
</gene>
<feature type="binding site" evidence="11">
    <location>
        <begin position="137"/>
        <end position="139"/>
    </location>
    <ligand>
        <name>thiamine diphosphate</name>
        <dbReference type="ChEBI" id="CHEBI:58937"/>
    </ligand>
</feature>
<dbReference type="PANTHER" id="PTHR43322">
    <property type="entry name" value="1-D-DEOXYXYLULOSE 5-PHOSPHATE SYNTHASE-RELATED"/>
    <property type="match status" value="1"/>
</dbReference>
<feature type="binding site" evidence="11">
    <location>
        <position position="197"/>
    </location>
    <ligand>
        <name>thiamine diphosphate</name>
        <dbReference type="ChEBI" id="CHEBI:58937"/>
    </ligand>
</feature>
<dbReference type="PROSITE" id="PS00802">
    <property type="entry name" value="TRANSKETOLASE_2"/>
    <property type="match status" value="1"/>
</dbReference>
<dbReference type="Gene3D" id="3.40.50.970">
    <property type="match status" value="2"/>
</dbReference>
<comment type="function">
    <text evidence="10 11">Catalyzes the acyloin condensation reaction between C atoms 2 and 3 of pyruvate and glyceraldehyde 3-phosphate to yield 1-deoxy-D-xylulose-5-phosphate (DXP).</text>
</comment>
<protein>
    <recommendedName>
        <fullName evidence="11">1-deoxy-D-xylulose-5-phosphate synthase</fullName>
        <ecNumber evidence="11">2.2.1.7</ecNumber>
    </recommendedName>
    <alternativeName>
        <fullName evidence="11">1-deoxyxylulose-5-phosphate synthase</fullName>
        <shortName evidence="11">DXP synthase</shortName>
        <shortName evidence="11">DXPS</shortName>
    </alternativeName>
</protein>
<keyword evidence="9 11" id="KW-0414">Isoprene biosynthesis</keyword>
<feature type="binding site" evidence="11">
    <location>
        <position position="375"/>
    </location>
    <ligand>
        <name>thiamine diphosphate</name>
        <dbReference type="ChEBI" id="CHEBI:58937"/>
    </ligand>
</feature>
<dbReference type="Gene3D" id="3.40.50.920">
    <property type="match status" value="1"/>
</dbReference>
<dbReference type="SMART" id="SM00861">
    <property type="entry name" value="Transket_pyr"/>
    <property type="match status" value="1"/>
</dbReference>
<dbReference type="FunFam" id="3.40.50.970:FF:000005">
    <property type="entry name" value="1-deoxy-D-xylulose-5-phosphate synthase"/>
    <property type="match status" value="1"/>
</dbReference>
<dbReference type="InterPro" id="IPR029061">
    <property type="entry name" value="THDP-binding"/>
</dbReference>
<comment type="cofactor">
    <cofactor evidence="11">
        <name>thiamine diphosphate</name>
        <dbReference type="ChEBI" id="CHEBI:58937"/>
    </cofactor>
    <text evidence="11">Binds 1 thiamine pyrophosphate per subunit.</text>
</comment>
<accession>A0A4R7PBN0</accession>
<dbReference type="GO" id="GO:0005829">
    <property type="term" value="C:cytosol"/>
    <property type="evidence" value="ECO:0007669"/>
    <property type="project" value="TreeGrafter"/>
</dbReference>
<dbReference type="NCBIfam" id="TIGR00204">
    <property type="entry name" value="dxs"/>
    <property type="match status" value="1"/>
</dbReference>
<dbReference type="AlphaFoldDB" id="A0A4R7PBN0"/>
<dbReference type="NCBIfam" id="NF003933">
    <property type="entry name" value="PRK05444.2-2"/>
    <property type="match status" value="1"/>
</dbReference>
<evidence type="ECO:0000256" key="11">
    <source>
        <dbReference type="HAMAP-Rule" id="MF_00315"/>
    </source>
</evidence>
<evidence type="ECO:0000256" key="9">
    <source>
        <dbReference type="ARBA" id="ARBA00023229"/>
    </source>
</evidence>
<feature type="binding site" evidence="11">
    <location>
        <position position="292"/>
    </location>
    <ligand>
        <name>thiamine diphosphate</name>
        <dbReference type="ChEBI" id="CHEBI:58937"/>
    </ligand>
</feature>
<evidence type="ECO:0000256" key="7">
    <source>
        <dbReference type="ARBA" id="ARBA00022977"/>
    </source>
</evidence>
<feature type="binding site" evidence="11">
    <location>
        <position position="96"/>
    </location>
    <ligand>
        <name>thiamine diphosphate</name>
        <dbReference type="ChEBI" id="CHEBI:58937"/>
    </ligand>
</feature>
<dbReference type="InterPro" id="IPR049557">
    <property type="entry name" value="Transketolase_CS"/>
</dbReference>
<feature type="binding site" evidence="11">
    <location>
        <position position="197"/>
    </location>
    <ligand>
        <name>Mg(2+)</name>
        <dbReference type="ChEBI" id="CHEBI:18420"/>
    </ligand>
</feature>
<evidence type="ECO:0000256" key="4">
    <source>
        <dbReference type="ARBA" id="ARBA00022679"/>
    </source>
</evidence>
<keyword evidence="14" id="KW-1185">Reference proteome</keyword>
<comment type="caution">
    <text evidence="13">The sequence shown here is derived from an EMBL/GenBank/DDBJ whole genome shotgun (WGS) entry which is preliminary data.</text>
</comment>
<dbReference type="InterPro" id="IPR033248">
    <property type="entry name" value="Transketolase_C"/>
</dbReference>
<organism evidence="13 14">
    <name type="scientific">Panacagrimonas perspica</name>
    <dbReference type="NCBI Taxonomy" id="381431"/>
    <lineage>
        <taxon>Bacteria</taxon>
        <taxon>Pseudomonadati</taxon>
        <taxon>Pseudomonadota</taxon>
        <taxon>Gammaproteobacteria</taxon>
        <taxon>Nevskiales</taxon>
        <taxon>Nevskiaceae</taxon>
        <taxon>Panacagrimonas</taxon>
    </lineage>
</organism>
<evidence type="ECO:0000256" key="2">
    <source>
        <dbReference type="ARBA" id="ARBA00011081"/>
    </source>
</evidence>
<dbReference type="HAMAP" id="MF_00315">
    <property type="entry name" value="DXP_synth"/>
    <property type="match status" value="1"/>
</dbReference>
<dbReference type="InterPro" id="IPR020826">
    <property type="entry name" value="Transketolase_BS"/>
</dbReference>
<dbReference type="EC" id="2.2.1.7" evidence="11"/>
<dbReference type="SUPFAM" id="SSF52922">
    <property type="entry name" value="TK C-terminal domain-like"/>
    <property type="match status" value="1"/>
</dbReference>
<keyword evidence="5 11" id="KW-0479">Metal-binding</keyword>
<dbReference type="GO" id="GO:0019288">
    <property type="term" value="P:isopentenyl diphosphate biosynthetic process, methylerythritol 4-phosphate pathway"/>
    <property type="evidence" value="ECO:0007669"/>
    <property type="project" value="TreeGrafter"/>
</dbReference>
<dbReference type="GO" id="GO:0016114">
    <property type="term" value="P:terpenoid biosynthetic process"/>
    <property type="evidence" value="ECO:0007669"/>
    <property type="project" value="UniProtKB-UniRule"/>
</dbReference>
<comment type="cofactor">
    <cofactor evidence="11">
        <name>Mg(2+)</name>
        <dbReference type="ChEBI" id="CHEBI:18420"/>
    </cofactor>
    <text evidence="11">Binds 1 Mg(2+) ion per subunit.</text>
</comment>
<evidence type="ECO:0000256" key="10">
    <source>
        <dbReference type="ARBA" id="ARBA00055605"/>
    </source>
</evidence>
<dbReference type="EMBL" id="SOBT01000008">
    <property type="protein sequence ID" value="TDU30881.1"/>
    <property type="molecule type" value="Genomic_DNA"/>
</dbReference>
<evidence type="ECO:0000313" key="13">
    <source>
        <dbReference type="EMBL" id="TDU30881.1"/>
    </source>
</evidence>
<dbReference type="Pfam" id="PF02779">
    <property type="entry name" value="Transket_pyr"/>
    <property type="match status" value="1"/>
</dbReference>
<evidence type="ECO:0000256" key="3">
    <source>
        <dbReference type="ARBA" id="ARBA00011738"/>
    </source>
</evidence>
<dbReference type="Pfam" id="PF13292">
    <property type="entry name" value="DXP_synthase_N"/>
    <property type="match status" value="1"/>
</dbReference>
<proteinExistence type="inferred from homology"/>
<evidence type="ECO:0000313" key="14">
    <source>
        <dbReference type="Proteomes" id="UP000295341"/>
    </source>
</evidence>
<feature type="domain" description="Transketolase-like pyrimidine-binding" evidence="12">
    <location>
        <begin position="324"/>
        <end position="488"/>
    </location>
</feature>
<dbReference type="InterPro" id="IPR005477">
    <property type="entry name" value="Dxylulose-5-P_synthase"/>
</dbReference>
<dbReference type="CDD" id="cd07033">
    <property type="entry name" value="TPP_PYR_DXS_TK_like"/>
    <property type="match status" value="1"/>
</dbReference>
<dbReference type="GO" id="GO:0000287">
    <property type="term" value="F:magnesium ion binding"/>
    <property type="evidence" value="ECO:0007669"/>
    <property type="project" value="UniProtKB-UniRule"/>
</dbReference>
<dbReference type="GO" id="GO:0030976">
    <property type="term" value="F:thiamine pyrophosphate binding"/>
    <property type="evidence" value="ECO:0007669"/>
    <property type="project" value="UniProtKB-UniRule"/>
</dbReference>
<dbReference type="InterPro" id="IPR009014">
    <property type="entry name" value="Transketo_C/PFOR_II"/>
</dbReference>
<dbReference type="InterPro" id="IPR005475">
    <property type="entry name" value="Transketolase-like_Pyr-bd"/>
</dbReference>
<comment type="catalytic activity">
    <reaction evidence="11">
        <text>D-glyceraldehyde 3-phosphate + pyruvate + H(+) = 1-deoxy-D-xylulose 5-phosphate + CO2</text>
        <dbReference type="Rhea" id="RHEA:12605"/>
        <dbReference type="ChEBI" id="CHEBI:15361"/>
        <dbReference type="ChEBI" id="CHEBI:15378"/>
        <dbReference type="ChEBI" id="CHEBI:16526"/>
        <dbReference type="ChEBI" id="CHEBI:57792"/>
        <dbReference type="ChEBI" id="CHEBI:59776"/>
        <dbReference type="EC" id="2.2.1.7"/>
    </reaction>
</comment>
<evidence type="ECO:0000256" key="6">
    <source>
        <dbReference type="ARBA" id="ARBA00022842"/>
    </source>
</evidence>
<dbReference type="GO" id="GO:0008661">
    <property type="term" value="F:1-deoxy-D-xylulose-5-phosphate synthase activity"/>
    <property type="evidence" value="ECO:0007669"/>
    <property type="project" value="UniProtKB-UniRule"/>
</dbReference>
<dbReference type="UniPathway" id="UPA00064">
    <property type="reaction ID" value="UER00091"/>
</dbReference>
<comment type="pathway">
    <text evidence="1 11">Metabolic intermediate biosynthesis; 1-deoxy-D-xylulose 5-phosphate biosynthesis; 1-deoxy-D-xylulose 5-phosphate from D-glyceraldehyde 3-phosphate and pyruvate: step 1/1.</text>
</comment>
<keyword evidence="4 11" id="KW-0808">Transferase</keyword>
<dbReference type="Pfam" id="PF02780">
    <property type="entry name" value="Transketolase_C"/>
    <property type="match status" value="1"/>
</dbReference>
<comment type="subunit">
    <text evidence="3 11">Homodimer.</text>
</comment>
<reference evidence="13 14" key="1">
    <citation type="submission" date="2019-03" db="EMBL/GenBank/DDBJ databases">
        <title>Genomic Encyclopedia of Type Strains, Phase IV (KMG-IV): sequencing the most valuable type-strain genomes for metagenomic binning, comparative biology and taxonomic classification.</title>
        <authorList>
            <person name="Goeker M."/>
        </authorList>
    </citation>
    <scope>NUCLEOTIDE SEQUENCE [LARGE SCALE GENOMIC DNA]</scope>
    <source>
        <strain evidence="13 14">DSM 26377</strain>
    </source>
</reference>
<sequence length="642" mass="70168">MTHRPHTTRASLDDTARMTEIPGYSILGRIQQPADLRRLPAEELPHLAVEMRRFLIETLGRVGGHFAANLGTVELSLALHRCFDTPHDRLVWDVGHQAYPHKMLTGRRAQLETIRKFGGLHPFCWRDESEYDTFGVGHSSTSISAAAGMAAGARIKKEKRRVVAVIGDGGMTAGMAYEALNHAGHQKLDMLVVYNDNDMSISENVGALRDRTARLAQRLGLVAPHLTRLPQDDEVNEAHLDDPAALFRTLGFGYHGPVDGHDLGALTRAMEKLRDLPGPHLLHVLTVKGKGFEPAEIDPIKYHGVTQFDPVTGEFPPAKQGGRPSYTQIFGDWLCDAAAKDPRVVGITPAMREGSGLVEFAKRFPDRYHDVGIAEQHAVTLSAGLACEGLRPVCAIYSTFLQRAYDQLIHDVALQNLPVVFALDRGGLVGADGATHHGAFDLSYLRCVPNMVVMAPSDENECRRMFATGLVLNQPSAIRYPRGSGNGTALEADAKPLTIGKGRIVREAHGRRRPRVAFLAFGSMVQTALEAAEILDAVVADMRFVKPLDHELILELANENDLIVTLEDNVKSGGAGSGVNEVLVAQHHTVPALNLGLPDHFVEHGSREELLAQIGLDTAGVLRNVQKRLRARDLDERIARHG</sequence>
<feature type="binding site" evidence="11">
    <location>
        <begin position="169"/>
        <end position="170"/>
    </location>
    <ligand>
        <name>thiamine diphosphate</name>
        <dbReference type="ChEBI" id="CHEBI:58937"/>
    </ligand>
</feature>
<name>A0A4R7PBN0_9GAMM</name>
<evidence type="ECO:0000259" key="12">
    <source>
        <dbReference type="SMART" id="SM00861"/>
    </source>
</evidence>
<evidence type="ECO:0000256" key="1">
    <source>
        <dbReference type="ARBA" id="ARBA00004980"/>
    </source>
</evidence>
<evidence type="ECO:0000256" key="5">
    <source>
        <dbReference type="ARBA" id="ARBA00022723"/>
    </source>
</evidence>
<keyword evidence="6 11" id="KW-0460">Magnesium</keyword>
<dbReference type="SUPFAM" id="SSF52518">
    <property type="entry name" value="Thiamin diphosphate-binding fold (THDP-binding)"/>
    <property type="match status" value="2"/>
</dbReference>
<feature type="binding site" evidence="11">
    <location>
        <position position="168"/>
    </location>
    <ligand>
        <name>Mg(2+)</name>
        <dbReference type="ChEBI" id="CHEBI:18420"/>
    </ligand>
</feature>